<dbReference type="CDD" id="cd00093">
    <property type="entry name" value="HTH_XRE"/>
    <property type="match status" value="1"/>
</dbReference>
<feature type="domain" description="HTH cro/C1-type" evidence="1">
    <location>
        <begin position="52"/>
        <end position="73"/>
    </location>
</feature>
<dbReference type="eggNOG" id="ENOG5033E47">
    <property type="taxonomic scope" value="Bacteria"/>
</dbReference>
<dbReference type="AlphaFoldDB" id="A0A031J3H4"/>
<name>A0A031J3H4_9SPHN</name>
<evidence type="ECO:0000259" key="1">
    <source>
        <dbReference type="PROSITE" id="PS50943"/>
    </source>
</evidence>
<dbReference type="InterPro" id="IPR010982">
    <property type="entry name" value="Lambda_DNA-bd_dom_sf"/>
</dbReference>
<dbReference type="Pfam" id="PF13443">
    <property type="entry name" value="HTH_26"/>
    <property type="match status" value="1"/>
</dbReference>
<evidence type="ECO:0000313" key="3">
    <source>
        <dbReference type="Proteomes" id="UP000024329"/>
    </source>
</evidence>
<comment type="caution">
    <text evidence="2">The sequence shown here is derived from an EMBL/GenBank/DDBJ whole genome shotgun (WGS) entry which is preliminary data.</text>
</comment>
<dbReference type="GO" id="GO:0003677">
    <property type="term" value="F:DNA binding"/>
    <property type="evidence" value="ECO:0007669"/>
    <property type="project" value="InterPro"/>
</dbReference>
<organism evidence="2 3">
    <name type="scientific">Novosphingobium resinovorum</name>
    <dbReference type="NCBI Taxonomy" id="158500"/>
    <lineage>
        <taxon>Bacteria</taxon>
        <taxon>Pseudomonadati</taxon>
        <taxon>Pseudomonadota</taxon>
        <taxon>Alphaproteobacteria</taxon>
        <taxon>Sphingomonadales</taxon>
        <taxon>Sphingomonadaceae</taxon>
        <taxon>Novosphingobium</taxon>
    </lineage>
</organism>
<evidence type="ECO:0000313" key="2">
    <source>
        <dbReference type="EMBL" id="EZP68028.1"/>
    </source>
</evidence>
<dbReference type="PROSITE" id="PS50943">
    <property type="entry name" value="HTH_CROC1"/>
    <property type="match status" value="1"/>
</dbReference>
<sequence>MSIQKFRISVKLREAMESYRGRTGTRLTYSSLADLTGISEDTLQSLAARSDYNTRLSTVARLCEALNCTPADLLELQRGNNEDQ</sequence>
<dbReference type="Gene3D" id="1.10.260.40">
    <property type="entry name" value="lambda repressor-like DNA-binding domains"/>
    <property type="match status" value="1"/>
</dbReference>
<dbReference type="SUPFAM" id="SSF47413">
    <property type="entry name" value="lambda repressor-like DNA-binding domains"/>
    <property type="match status" value="1"/>
</dbReference>
<reference evidence="2 3" key="1">
    <citation type="submission" date="2014-03" db="EMBL/GenBank/DDBJ databases">
        <title>Whole genome sequence of Novosphingobium resinovorum KF1.</title>
        <authorList>
            <person name="Gan H.M."/>
            <person name="Gan H.Y."/>
            <person name="Chew T.H."/>
            <person name="Savka M.A."/>
        </authorList>
    </citation>
    <scope>NUCLEOTIDE SEQUENCE [LARGE SCALE GENOMIC DNA]</scope>
    <source>
        <strain evidence="2 3">KF1</strain>
    </source>
</reference>
<dbReference type="PATRIC" id="fig|158500.4.peg.5745"/>
<dbReference type="SMART" id="SM00530">
    <property type="entry name" value="HTH_XRE"/>
    <property type="match status" value="1"/>
</dbReference>
<dbReference type="InterPro" id="IPR001387">
    <property type="entry name" value="Cro/C1-type_HTH"/>
</dbReference>
<protein>
    <submittedName>
        <fullName evidence="2">Putative transcriptional regulator</fullName>
    </submittedName>
</protein>
<dbReference type="RefSeq" id="WP_202902907.1">
    <property type="nucleotide sequence ID" value="NZ_JFYZ01000085.1"/>
</dbReference>
<proteinExistence type="predicted"/>
<dbReference type="EMBL" id="JFYZ01000085">
    <property type="protein sequence ID" value="EZP68028.1"/>
    <property type="molecule type" value="Genomic_DNA"/>
</dbReference>
<accession>A0A031J3H4</accession>
<gene>
    <name evidence="2" type="ORF">BV97_05669</name>
</gene>
<dbReference type="Proteomes" id="UP000024329">
    <property type="component" value="Unassembled WGS sequence"/>
</dbReference>